<gene>
    <name evidence="1" type="ORF">H2198_001042</name>
</gene>
<comment type="caution">
    <text evidence="1">The sequence shown here is derived from an EMBL/GenBank/DDBJ whole genome shotgun (WGS) entry which is preliminary data.</text>
</comment>
<name>A0ACC3AI26_9EURO</name>
<dbReference type="Proteomes" id="UP001172386">
    <property type="component" value="Unassembled WGS sequence"/>
</dbReference>
<accession>A0ACC3AI26</accession>
<reference evidence="1" key="1">
    <citation type="submission" date="2022-10" db="EMBL/GenBank/DDBJ databases">
        <title>Culturing micro-colonial fungi from biological soil crusts in the Mojave desert and describing Neophaeococcomyces mojavensis, and introducing the new genera and species Taxawa tesnikishii.</title>
        <authorList>
            <person name="Kurbessoian T."/>
            <person name="Stajich J.E."/>
        </authorList>
    </citation>
    <scope>NUCLEOTIDE SEQUENCE</scope>
    <source>
        <strain evidence="1">JES_112</strain>
    </source>
</reference>
<proteinExistence type="predicted"/>
<protein>
    <submittedName>
        <fullName evidence="1">Uncharacterized protein</fullName>
    </submittedName>
</protein>
<dbReference type="EMBL" id="JAPDRQ010000011">
    <property type="protein sequence ID" value="KAJ9663050.1"/>
    <property type="molecule type" value="Genomic_DNA"/>
</dbReference>
<evidence type="ECO:0000313" key="1">
    <source>
        <dbReference type="EMBL" id="KAJ9663050.1"/>
    </source>
</evidence>
<sequence length="89" mass="10546">MTERWRYFTISKCREALIKPIPSEWDPRARLREGFKINKDALISELKFLLQEMVDHDAADVQIVERLAQRISAVQDHDFLEGFEVRVDD</sequence>
<evidence type="ECO:0000313" key="2">
    <source>
        <dbReference type="Proteomes" id="UP001172386"/>
    </source>
</evidence>
<keyword evidence="2" id="KW-1185">Reference proteome</keyword>
<organism evidence="1 2">
    <name type="scientific">Neophaeococcomyces mojaviensis</name>
    <dbReference type="NCBI Taxonomy" id="3383035"/>
    <lineage>
        <taxon>Eukaryota</taxon>
        <taxon>Fungi</taxon>
        <taxon>Dikarya</taxon>
        <taxon>Ascomycota</taxon>
        <taxon>Pezizomycotina</taxon>
        <taxon>Eurotiomycetes</taxon>
        <taxon>Chaetothyriomycetidae</taxon>
        <taxon>Chaetothyriales</taxon>
        <taxon>Chaetothyriales incertae sedis</taxon>
        <taxon>Neophaeococcomyces</taxon>
    </lineage>
</organism>